<dbReference type="EMBL" id="LWGZ01000365">
    <property type="protein sequence ID" value="OAX62880.1"/>
    <property type="molecule type" value="Genomic_DNA"/>
</dbReference>
<dbReference type="Pfam" id="PF13671">
    <property type="entry name" value="AAA_33"/>
    <property type="match status" value="1"/>
</dbReference>
<dbReference type="InterPro" id="IPR027417">
    <property type="entry name" value="P-loop_NTPase"/>
</dbReference>
<dbReference type="EC" id="2.7.1.12" evidence="3 10"/>
<keyword evidence="5 10" id="KW-0547">Nucleotide-binding</keyword>
<gene>
    <name evidence="12" type="ORF">A5N15_04365</name>
    <name evidence="11" type="ORF">AN277_0203600</name>
</gene>
<evidence type="ECO:0000313" key="12">
    <source>
        <dbReference type="EMBL" id="OAX62880.1"/>
    </source>
</evidence>
<organism evidence="11 13">
    <name type="scientific">Rothia kristinae</name>
    <dbReference type="NCBI Taxonomy" id="37923"/>
    <lineage>
        <taxon>Bacteria</taxon>
        <taxon>Bacillati</taxon>
        <taxon>Actinomycetota</taxon>
        <taxon>Actinomycetes</taxon>
        <taxon>Micrococcales</taxon>
        <taxon>Micrococcaceae</taxon>
        <taxon>Rothia</taxon>
    </lineage>
</organism>
<dbReference type="GO" id="GO:0005737">
    <property type="term" value="C:cytoplasm"/>
    <property type="evidence" value="ECO:0007669"/>
    <property type="project" value="TreeGrafter"/>
</dbReference>
<comment type="similarity">
    <text evidence="2 10">Belongs to the gluconokinase GntK/GntV family.</text>
</comment>
<dbReference type="PANTHER" id="PTHR43442:SF3">
    <property type="entry name" value="GLUCONOKINASE-RELATED"/>
    <property type="match status" value="1"/>
</dbReference>
<dbReference type="Proteomes" id="UP000053171">
    <property type="component" value="Unassembled WGS sequence"/>
</dbReference>
<proteinExistence type="inferred from homology"/>
<evidence type="ECO:0000256" key="5">
    <source>
        <dbReference type="ARBA" id="ARBA00022741"/>
    </source>
</evidence>
<accession>A0A199PP26</accession>
<evidence type="ECO:0000313" key="14">
    <source>
        <dbReference type="Proteomes" id="UP000092021"/>
    </source>
</evidence>
<dbReference type="Gene3D" id="3.40.50.300">
    <property type="entry name" value="P-loop containing nucleotide triphosphate hydrolases"/>
    <property type="match status" value="1"/>
</dbReference>
<comment type="pathway">
    <text evidence="1">Carbohydrate acid metabolism.</text>
</comment>
<reference evidence="11 13" key="3">
    <citation type="submission" date="2016-06" db="EMBL/GenBank/DDBJ databases">
        <title>Identification of putative biosynthetic pathways for the production of bioactive secondary metabolites by the marine actinomycete Kocuria kristinae RUTW2-3.</title>
        <authorList>
            <person name="Waterworth S.C."/>
            <person name="Walmsley T.A."/>
            <person name="Matongo T."/>
            <person name="Davies-Coleman M.T."/>
            <person name="Dorrington R.A."/>
        </authorList>
    </citation>
    <scope>NUCLEOTIDE SEQUENCE [LARGE SCALE GENOMIC DNA]</scope>
    <source>
        <strain evidence="13">RuSp02-3</strain>
        <strain evidence="11">RUTW2-3</strain>
        <strain evidence="12 14">RUTW4-5</strain>
    </source>
</reference>
<sequence length="182" mass="20151">MNTTIEQPLHIVVMGVSGTGKTSVAQQLAERLGVGFVEGDDLHPEANRAKMAAGHPLTDEDRWPWLARIVERMQESAATGRGLVITCSALKRAYRDILADNGAVTVFAHLQGPHDVVAQRLAERSGHFFPTSLLDSQFQTLQPLQEDEPGFTVDIRETVEQEVQDILDTLPDFLLRLAERRA</sequence>
<dbReference type="GO" id="GO:0046316">
    <property type="term" value="F:gluconokinase activity"/>
    <property type="evidence" value="ECO:0007669"/>
    <property type="project" value="UniProtKB-EC"/>
</dbReference>
<evidence type="ECO:0000256" key="7">
    <source>
        <dbReference type="ARBA" id="ARBA00022840"/>
    </source>
</evidence>
<dbReference type="Proteomes" id="UP000092021">
    <property type="component" value="Unassembled WGS sequence"/>
</dbReference>
<dbReference type="RefSeq" id="WP_064725089.1">
    <property type="nucleotide sequence ID" value="NZ_JADPWM010000012.1"/>
</dbReference>
<dbReference type="PANTHER" id="PTHR43442">
    <property type="entry name" value="GLUCONOKINASE-RELATED"/>
    <property type="match status" value="1"/>
</dbReference>
<evidence type="ECO:0000256" key="9">
    <source>
        <dbReference type="ARBA" id="ARBA00048090"/>
    </source>
</evidence>
<comment type="catalytic activity">
    <reaction evidence="9 10">
        <text>D-gluconate + ATP = 6-phospho-D-gluconate + ADP + H(+)</text>
        <dbReference type="Rhea" id="RHEA:19433"/>
        <dbReference type="ChEBI" id="CHEBI:15378"/>
        <dbReference type="ChEBI" id="CHEBI:18391"/>
        <dbReference type="ChEBI" id="CHEBI:30616"/>
        <dbReference type="ChEBI" id="CHEBI:58759"/>
        <dbReference type="ChEBI" id="CHEBI:456216"/>
        <dbReference type="EC" id="2.7.1.12"/>
    </reaction>
</comment>
<evidence type="ECO:0000256" key="2">
    <source>
        <dbReference type="ARBA" id="ARBA00008420"/>
    </source>
</evidence>
<evidence type="ECO:0000256" key="4">
    <source>
        <dbReference type="ARBA" id="ARBA00022679"/>
    </source>
</evidence>
<keyword evidence="4 10" id="KW-0808">Transferase</keyword>
<evidence type="ECO:0000256" key="1">
    <source>
        <dbReference type="ARBA" id="ARBA00004761"/>
    </source>
</evidence>
<reference evidence="11" key="2">
    <citation type="submission" date="2016-04" db="EMBL/GenBank/DDBJ databases">
        <authorList>
            <person name="Evans L.H."/>
            <person name="Alamgir A."/>
            <person name="Owens N."/>
            <person name="Weber N.D."/>
            <person name="Virtaneva K."/>
            <person name="Barbian K."/>
            <person name="Babar A."/>
            <person name="Rosenke K."/>
        </authorList>
    </citation>
    <scope>NUCLEOTIDE SEQUENCE [LARGE SCALE GENOMIC DNA]</scope>
    <source>
        <strain evidence="11">RUTW2-3</strain>
    </source>
</reference>
<name>A0A199PP26_9MICC</name>
<dbReference type="EMBL" id="LJBJ02000004">
    <property type="protein sequence ID" value="OAX52444.1"/>
    <property type="molecule type" value="Genomic_DNA"/>
</dbReference>
<evidence type="ECO:0000256" key="10">
    <source>
        <dbReference type="RuleBase" id="RU363066"/>
    </source>
</evidence>
<dbReference type="InterPro" id="IPR006001">
    <property type="entry name" value="Therm_gnt_kin"/>
</dbReference>
<dbReference type="GO" id="GO:0005524">
    <property type="term" value="F:ATP binding"/>
    <property type="evidence" value="ECO:0007669"/>
    <property type="project" value="UniProtKB-KW"/>
</dbReference>
<dbReference type="SUPFAM" id="SSF52540">
    <property type="entry name" value="P-loop containing nucleoside triphosphate hydrolases"/>
    <property type="match status" value="1"/>
</dbReference>
<protein>
    <recommendedName>
        <fullName evidence="3 10">Gluconokinase</fullName>
        <ecNumber evidence="3 10">2.7.1.12</ecNumber>
    </recommendedName>
</protein>
<dbReference type="CDD" id="cd02021">
    <property type="entry name" value="GntK"/>
    <property type="match status" value="1"/>
</dbReference>
<dbReference type="AlphaFoldDB" id="A0A199PP26"/>
<keyword evidence="13" id="KW-1185">Reference proteome</keyword>
<evidence type="ECO:0000256" key="3">
    <source>
        <dbReference type="ARBA" id="ARBA00012054"/>
    </source>
</evidence>
<keyword evidence="8" id="KW-0311">Gluconate utilization</keyword>
<keyword evidence="6 10" id="KW-0418">Kinase</keyword>
<keyword evidence="7 10" id="KW-0067">ATP-binding</keyword>
<dbReference type="NCBIfam" id="TIGR01313">
    <property type="entry name" value="therm_gnt_kin"/>
    <property type="match status" value="1"/>
</dbReference>
<dbReference type="FunFam" id="3.40.50.300:FF:000522">
    <property type="entry name" value="Gluconokinase"/>
    <property type="match status" value="1"/>
</dbReference>
<reference evidence="13" key="1">
    <citation type="submission" date="2016-04" db="EMBL/GenBank/DDBJ databases">
        <authorList>
            <person name="Waterworth S."/>
            <person name="Matcher G."/>
        </authorList>
    </citation>
    <scope>NUCLEOTIDE SEQUENCE [LARGE SCALE GENOMIC DNA]</scope>
    <source>
        <strain evidence="13">RuSp02-3</strain>
    </source>
</reference>
<evidence type="ECO:0000256" key="6">
    <source>
        <dbReference type="ARBA" id="ARBA00022777"/>
    </source>
</evidence>
<evidence type="ECO:0000313" key="13">
    <source>
        <dbReference type="Proteomes" id="UP000053171"/>
    </source>
</evidence>
<evidence type="ECO:0000313" key="11">
    <source>
        <dbReference type="EMBL" id="OAX52444.1"/>
    </source>
</evidence>
<comment type="caution">
    <text evidence="11">The sequence shown here is derived from an EMBL/GenBank/DDBJ whole genome shotgun (WGS) entry which is preliminary data.</text>
</comment>
<dbReference type="GO" id="GO:0019521">
    <property type="term" value="P:D-gluconate metabolic process"/>
    <property type="evidence" value="ECO:0007669"/>
    <property type="project" value="UniProtKB-KW"/>
</dbReference>
<evidence type="ECO:0000256" key="8">
    <source>
        <dbReference type="ARBA" id="ARBA00023064"/>
    </source>
</evidence>